<dbReference type="eggNOG" id="KOG0382">
    <property type="taxonomic scope" value="Eukaryota"/>
</dbReference>
<dbReference type="OrthoDB" id="5978072at2759"/>
<feature type="chain" id="PRO_5004580491" description="Alpha-carbonic anhydrase domain-containing protein" evidence="2">
    <location>
        <begin position="25"/>
        <end position="341"/>
    </location>
</feature>
<dbReference type="GO" id="GO:0006730">
    <property type="term" value="P:one-carbon metabolic process"/>
    <property type="evidence" value="ECO:0007669"/>
    <property type="project" value="TreeGrafter"/>
</dbReference>
<dbReference type="GO" id="GO:0004089">
    <property type="term" value="F:carbonate dehydratase activity"/>
    <property type="evidence" value="ECO:0007669"/>
    <property type="project" value="InterPro"/>
</dbReference>
<evidence type="ECO:0000313" key="4">
    <source>
        <dbReference type="EnsemblMetazoa" id="tetur08g04530.1"/>
    </source>
</evidence>
<dbReference type="PROSITE" id="PS51144">
    <property type="entry name" value="ALPHA_CA_2"/>
    <property type="match status" value="1"/>
</dbReference>
<keyword evidence="2" id="KW-0732">Signal</keyword>
<dbReference type="PANTHER" id="PTHR18952">
    <property type="entry name" value="CARBONIC ANHYDRASE"/>
    <property type="match status" value="1"/>
</dbReference>
<dbReference type="Gene3D" id="3.10.200.10">
    <property type="entry name" value="Alpha carbonic anhydrase"/>
    <property type="match status" value="1"/>
</dbReference>
<proteinExistence type="inferred from homology"/>
<evidence type="ECO:0000256" key="1">
    <source>
        <dbReference type="ARBA" id="ARBA00010718"/>
    </source>
</evidence>
<name>T1KBL7_TETUR</name>
<organism evidence="4 5">
    <name type="scientific">Tetranychus urticae</name>
    <name type="common">Two-spotted spider mite</name>
    <dbReference type="NCBI Taxonomy" id="32264"/>
    <lineage>
        <taxon>Eukaryota</taxon>
        <taxon>Metazoa</taxon>
        <taxon>Ecdysozoa</taxon>
        <taxon>Arthropoda</taxon>
        <taxon>Chelicerata</taxon>
        <taxon>Arachnida</taxon>
        <taxon>Acari</taxon>
        <taxon>Acariformes</taxon>
        <taxon>Trombidiformes</taxon>
        <taxon>Prostigmata</taxon>
        <taxon>Eleutherengona</taxon>
        <taxon>Raphignathae</taxon>
        <taxon>Tetranychoidea</taxon>
        <taxon>Tetranychidae</taxon>
        <taxon>Tetranychus</taxon>
    </lineage>
</organism>
<gene>
    <name evidence="4" type="primary">107362235</name>
</gene>
<dbReference type="InterPro" id="IPR023561">
    <property type="entry name" value="Carbonic_anhydrase_a-class"/>
</dbReference>
<dbReference type="AlphaFoldDB" id="T1KBL7"/>
<evidence type="ECO:0000259" key="3">
    <source>
        <dbReference type="PROSITE" id="PS51144"/>
    </source>
</evidence>
<dbReference type="Proteomes" id="UP000015104">
    <property type="component" value="Unassembled WGS sequence"/>
</dbReference>
<dbReference type="STRING" id="32264.T1KBL7"/>
<evidence type="ECO:0000256" key="2">
    <source>
        <dbReference type="SAM" id="SignalP"/>
    </source>
</evidence>
<dbReference type="InterPro" id="IPR001148">
    <property type="entry name" value="CA_dom"/>
</dbReference>
<keyword evidence="5" id="KW-1185">Reference proteome</keyword>
<reference evidence="5" key="1">
    <citation type="submission" date="2011-08" db="EMBL/GenBank/DDBJ databases">
        <authorList>
            <person name="Rombauts S."/>
        </authorList>
    </citation>
    <scope>NUCLEOTIDE SEQUENCE</scope>
    <source>
        <strain evidence="5">London</strain>
    </source>
</reference>
<dbReference type="EMBL" id="CAEY01001951">
    <property type="status" value="NOT_ANNOTATED_CDS"/>
    <property type="molecule type" value="Genomic_DNA"/>
</dbReference>
<sequence>MKQGKMCKLLQTLIQLVIINCAQSNWDDWWTYDGISGPDFWGLLNPEWHLCSKGKRQSPIDIKPPQLLYDPSLRPLQIDPNKVSGILENNGHGIIFRVQEQSEVRVEDNLVEESSVHIEAPPNRIQLSVNITGGPLSYSYTFSAIYLHFGRTDNHGSEHSIGGLTFPAELQIIGYNSDLYQNISDASNKANGLVAIALLIQVGNSSNMELNHLISLVQGIRFRGQNTTVKGLSVGDLLPERVHYMTYEGSLTVPGCHETVTWVIANKPATITAHQLFLLRKLMQGESDLPKAPLGNNFRPLQPLNARFVRTNIDFRRRPGEDCPTMRKNMHYQVNSKHIKI</sequence>
<dbReference type="PANTHER" id="PTHR18952:SF208">
    <property type="entry name" value="CARBONIC ANHYDRASE XA-RELATED"/>
    <property type="match status" value="1"/>
</dbReference>
<dbReference type="GO" id="GO:0008270">
    <property type="term" value="F:zinc ion binding"/>
    <property type="evidence" value="ECO:0007669"/>
    <property type="project" value="InterPro"/>
</dbReference>
<protein>
    <recommendedName>
        <fullName evidence="3">Alpha-carbonic anhydrase domain-containing protein</fullName>
    </recommendedName>
</protein>
<feature type="signal peptide" evidence="2">
    <location>
        <begin position="1"/>
        <end position="24"/>
    </location>
</feature>
<dbReference type="EnsemblMetazoa" id="tetur08g04530.1">
    <property type="protein sequence ID" value="tetur08g04530.1"/>
    <property type="gene ID" value="tetur08g04530"/>
</dbReference>
<dbReference type="HOGENOM" id="CLU_039326_7_1_1"/>
<dbReference type="SUPFAM" id="SSF51069">
    <property type="entry name" value="Carbonic anhydrase"/>
    <property type="match status" value="1"/>
</dbReference>
<dbReference type="Pfam" id="PF00194">
    <property type="entry name" value="Carb_anhydrase"/>
    <property type="match status" value="1"/>
</dbReference>
<accession>T1KBL7</accession>
<feature type="domain" description="Alpha-carbonic anhydrase" evidence="3">
    <location>
        <begin position="28"/>
        <end position="313"/>
    </location>
</feature>
<dbReference type="InterPro" id="IPR036398">
    <property type="entry name" value="CA_dom_sf"/>
</dbReference>
<comment type="similarity">
    <text evidence="1">Belongs to the alpha-carbonic anhydrase family.</text>
</comment>
<dbReference type="SMART" id="SM01057">
    <property type="entry name" value="Carb_anhydrase"/>
    <property type="match status" value="1"/>
</dbReference>
<dbReference type="OMA" id="HIHFARS"/>
<reference evidence="4" key="2">
    <citation type="submission" date="2015-06" db="UniProtKB">
        <authorList>
            <consortium name="EnsemblMetazoa"/>
        </authorList>
    </citation>
    <scope>IDENTIFICATION</scope>
</reference>
<evidence type="ECO:0000313" key="5">
    <source>
        <dbReference type="Proteomes" id="UP000015104"/>
    </source>
</evidence>
<dbReference type="KEGG" id="tut:107362235"/>